<dbReference type="AlphaFoldDB" id="A0A2M9BRY4"/>
<evidence type="ECO:0000256" key="1">
    <source>
        <dbReference type="SAM" id="Phobius"/>
    </source>
</evidence>
<evidence type="ECO:0000313" key="2">
    <source>
        <dbReference type="EMBL" id="PJJ60706.1"/>
    </source>
</evidence>
<organism evidence="2 3">
    <name type="scientific">Hymenobacter chitinivorans DSM 11115</name>
    <dbReference type="NCBI Taxonomy" id="1121954"/>
    <lineage>
        <taxon>Bacteria</taxon>
        <taxon>Pseudomonadati</taxon>
        <taxon>Bacteroidota</taxon>
        <taxon>Cytophagia</taxon>
        <taxon>Cytophagales</taxon>
        <taxon>Hymenobacteraceae</taxon>
        <taxon>Hymenobacter</taxon>
    </lineage>
</organism>
<dbReference type="Proteomes" id="UP000228535">
    <property type="component" value="Unassembled WGS sequence"/>
</dbReference>
<reference evidence="2 3" key="1">
    <citation type="submission" date="2017-11" db="EMBL/GenBank/DDBJ databases">
        <title>Genomic Encyclopedia of Archaeal and Bacterial Type Strains, Phase II (KMG-II): From Individual Species to Whole Genera.</title>
        <authorList>
            <person name="Goeker M."/>
        </authorList>
    </citation>
    <scope>NUCLEOTIDE SEQUENCE [LARGE SCALE GENOMIC DNA]</scope>
    <source>
        <strain evidence="2 3">DSM 11115</strain>
    </source>
</reference>
<keyword evidence="1" id="KW-1133">Transmembrane helix</keyword>
<keyword evidence="3" id="KW-1185">Reference proteome</keyword>
<comment type="caution">
    <text evidence="2">The sequence shown here is derived from an EMBL/GenBank/DDBJ whole genome shotgun (WGS) entry which is preliminary data.</text>
</comment>
<evidence type="ECO:0000313" key="3">
    <source>
        <dbReference type="Proteomes" id="UP000228535"/>
    </source>
</evidence>
<sequence length="122" mass="14078">MTLPREFRRPAFWLPLLVYGLYQANARLGHYPLPTLVTAYLSDLLAMPVILTLALVVQRRWVQRRATFCLPDSWLLGAWLYVSVWFELLLPLLSARHVGDWLDVVAYGLGTVVFRQLLNRPA</sequence>
<dbReference type="OrthoDB" id="1447802at2"/>
<gene>
    <name evidence="2" type="ORF">CLV45_2137</name>
</gene>
<feature type="transmembrane region" description="Helical" evidence="1">
    <location>
        <begin position="36"/>
        <end position="57"/>
    </location>
</feature>
<keyword evidence="1" id="KW-0812">Transmembrane</keyword>
<dbReference type="RefSeq" id="WP_100336340.1">
    <property type="nucleotide sequence ID" value="NZ_PGFA01000001.1"/>
</dbReference>
<proteinExistence type="predicted"/>
<evidence type="ECO:0008006" key="4">
    <source>
        <dbReference type="Google" id="ProtNLM"/>
    </source>
</evidence>
<dbReference type="EMBL" id="PGFA01000001">
    <property type="protein sequence ID" value="PJJ60706.1"/>
    <property type="molecule type" value="Genomic_DNA"/>
</dbReference>
<protein>
    <recommendedName>
        <fullName evidence="4">Magnesium citrate secondary transporter</fullName>
    </recommendedName>
</protein>
<name>A0A2M9BRY4_9BACT</name>
<keyword evidence="1" id="KW-0472">Membrane</keyword>
<accession>A0A2M9BRY4</accession>